<comment type="caution">
    <text evidence="3">The sequence shown here is derived from an EMBL/GenBank/DDBJ whole genome shotgun (WGS) entry which is preliminary data.</text>
</comment>
<dbReference type="AlphaFoldDB" id="A0A1E8BMH7"/>
<proteinExistence type="predicted"/>
<name>A0A1E8BMH7_BACMY</name>
<protein>
    <recommendedName>
        <fullName evidence="2">DUF2357 domain-containing protein</fullName>
    </recommendedName>
</protein>
<evidence type="ECO:0000313" key="4">
    <source>
        <dbReference type="Proteomes" id="UP000175835"/>
    </source>
</evidence>
<sequence>MAIHYNNTILPITLYFEDYYKNKQFVQRVWRTKDEINVENLAVIKENMDVSIKFFSDSPLSFDTSSKALIETCLTTVDYTKQDIREISLQNDEVSTWLYQGSMSPEFPWRMGYYVVEIHYEGNTYYTGFTVTPLHLKTKQIEKLHEFLEDKITGIIFDLRFNSNLNSGETSERLNKWYIEYAERLIKKKKEIIYLLEMVRKKPKTTIQGINKVSLKPGKKNKKTLQWELTTKGISKNQGKNKQYYNRSVKEETLENIENKWLKNILLNWRTELNNVSEILQEEIVAISKLIKEYRNELELLERHRISINKTYDVSVLEIQGNQAKVNYLNSKVRNLQHSRGHLENMHLNVSIIESRVNYTLSVDLFKNIQRGYKKPILKLSSYYGLDANYNALNQLFKQTYKGEEVKRKNFKKTWHLYEYFCLLSVVDCVRNVGYNLASDLSRDTPEMYMWDDIPEGMQITFENDLSIIKIWYDKIIPSSVEEAISNDEVLFSLNKIKRPDIRLDIYIKDKSNKKLSYQSSIILDAKFRRLSNIRKDSYTSKTEAQLQGYWNIFNCQTMRPAQVEKVICLYANDEYKDVQIEKNTISYIKFFPSLEEDFTVGEQELLNEIQSWIVRFN</sequence>
<dbReference type="EMBL" id="LXLX01000034">
    <property type="protein sequence ID" value="OFD92215.1"/>
    <property type="molecule type" value="Genomic_DNA"/>
</dbReference>
<organism evidence="3 4">
    <name type="scientific">Bacillus mycoides</name>
    <dbReference type="NCBI Taxonomy" id="1405"/>
    <lineage>
        <taxon>Bacteria</taxon>
        <taxon>Bacillati</taxon>
        <taxon>Bacillota</taxon>
        <taxon>Bacilli</taxon>
        <taxon>Bacillales</taxon>
        <taxon>Bacillaceae</taxon>
        <taxon>Bacillus</taxon>
        <taxon>Bacillus cereus group</taxon>
    </lineage>
</organism>
<dbReference type="Pfam" id="PF04411">
    <property type="entry name" value="PDDEXK_7"/>
    <property type="match status" value="1"/>
</dbReference>
<accession>A0A1E8BMH7</accession>
<evidence type="ECO:0000313" key="3">
    <source>
        <dbReference type="EMBL" id="OFD92215.1"/>
    </source>
</evidence>
<feature type="coiled-coil region" evidence="1">
    <location>
        <begin position="277"/>
        <end position="311"/>
    </location>
</feature>
<evidence type="ECO:0000259" key="2">
    <source>
        <dbReference type="Pfam" id="PF09823"/>
    </source>
</evidence>
<dbReference type="InterPro" id="IPR018633">
    <property type="entry name" value="DUF2357"/>
</dbReference>
<dbReference type="Proteomes" id="UP000175835">
    <property type="component" value="Unassembled WGS sequence"/>
</dbReference>
<reference evidence="3 4" key="1">
    <citation type="submission" date="2016-05" db="EMBL/GenBank/DDBJ databases">
        <title>Bacillus thuringiensis and Bacillus weihenstephanensis as novel biocontrol agents of wilt causing Verticillium species.</title>
        <authorList>
            <person name="Hollensteiner J."/>
            <person name="Wemheuer F."/>
            <person name="Harting R."/>
            <person name="Kolarzyk A."/>
            <person name="Diaz-Valerio S."/>
            <person name="Poehlein A."/>
            <person name="Brzuszkiewicz E."/>
            <person name="Nesemann K."/>
            <person name="Braus-Stromeyer S."/>
            <person name="Braus G."/>
            <person name="Daniel R."/>
            <person name="Liesegang H."/>
        </authorList>
    </citation>
    <scope>NUCLEOTIDE SEQUENCE [LARGE SCALE GENOMIC DNA]</scope>
    <source>
        <strain evidence="3 4">GOE11</strain>
    </source>
</reference>
<dbReference type="RefSeq" id="WP_070146638.1">
    <property type="nucleotide sequence ID" value="NZ_LXLX01000034.1"/>
</dbReference>
<gene>
    <name evidence="3" type="ORF">BWGOE11_29590</name>
</gene>
<keyword evidence="1" id="KW-0175">Coiled coil</keyword>
<dbReference type="Pfam" id="PF09823">
    <property type="entry name" value="DUF2357"/>
    <property type="match status" value="1"/>
</dbReference>
<evidence type="ECO:0000256" key="1">
    <source>
        <dbReference type="SAM" id="Coils"/>
    </source>
</evidence>
<feature type="domain" description="DUF2357" evidence="2">
    <location>
        <begin position="110"/>
        <end position="303"/>
    </location>
</feature>
<dbReference type="InterPro" id="IPR007505">
    <property type="entry name" value="PDDEXK_7"/>
</dbReference>